<gene>
    <name evidence="1" type="ORF">ABVT43_15155</name>
</gene>
<dbReference type="EMBL" id="JBEVCJ010000022">
    <property type="protein sequence ID" value="MET1256477.1"/>
    <property type="molecule type" value="Genomic_DNA"/>
</dbReference>
<dbReference type="Proteomes" id="UP001548189">
    <property type="component" value="Unassembled WGS sequence"/>
</dbReference>
<accession>A0ABV2BY44</accession>
<name>A0ABV2BY44_9GAMM</name>
<evidence type="ECO:0000313" key="1">
    <source>
        <dbReference type="EMBL" id="MET1256477.1"/>
    </source>
</evidence>
<protein>
    <submittedName>
        <fullName evidence="1">NfeD family protein</fullName>
    </submittedName>
</protein>
<comment type="caution">
    <text evidence="1">The sequence shown here is derived from an EMBL/GenBank/DDBJ whole genome shotgun (WGS) entry which is preliminary data.</text>
</comment>
<organism evidence="1 2">
    <name type="scientific">Aliikangiella maris</name>
    <dbReference type="NCBI Taxonomy" id="3162458"/>
    <lineage>
        <taxon>Bacteria</taxon>
        <taxon>Pseudomonadati</taxon>
        <taxon>Pseudomonadota</taxon>
        <taxon>Gammaproteobacteria</taxon>
        <taxon>Oceanospirillales</taxon>
        <taxon>Pleioneaceae</taxon>
        <taxon>Aliikangiella</taxon>
    </lineage>
</organism>
<reference evidence="1 2" key="1">
    <citation type="submission" date="2024-06" db="EMBL/GenBank/DDBJ databases">
        <authorList>
            <person name="Li F."/>
        </authorList>
    </citation>
    <scope>NUCLEOTIDE SEQUENCE [LARGE SCALE GENOMIC DNA]</scope>
    <source>
        <strain evidence="1 2">GXAS 311</strain>
    </source>
</reference>
<keyword evidence="2" id="KW-1185">Reference proteome</keyword>
<proteinExistence type="predicted"/>
<evidence type="ECO:0000313" key="2">
    <source>
        <dbReference type="Proteomes" id="UP001548189"/>
    </source>
</evidence>
<sequence>MTEYITQHMAEFWLVLGFVLLAIEVITGFVSGIFLFAGLGGVLTGGLMSFGILPETWIAGFAGTGINSGLLTVALWKPFKKLQNNEPVAKDNSSDIIGYQFVLKETISSTDSVVTSYSGINWRVEIDPAFNIQSINKGQRVEVTSVEVGLFKVKPI</sequence>